<sequence>MSTANKETRQLDLLRCTFAGRVVVVVAMCPQPSAGGNLQCETRLESRGSFPPIWQLSCPSRRPGSDPQSMVR</sequence>
<proteinExistence type="predicted"/>
<dbReference type="AlphaFoldDB" id="A0A3P6QPN8"/>
<organism evidence="1 2">
    <name type="scientific">Cylicostephanus goldi</name>
    <name type="common">Nematode worm</name>
    <dbReference type="NCBI Taxonomy" id="71465"/>
    <lineage>
        <taxon>Eukaryota</taxon>
        <taxon>Metazoa</taxon>
        <taxon>Ecdysozoa</taxon>
        <taxon>Nematoda</taxon>
        <taxon>Chromadorea</taxon>
        <taxon>Rhabditida</taxon>
        <taxon>Rhabditina</taxon>
        <taxon>Rhabditomorpha</taxon>
        <taxon>Strongyloidea</taxon>
        <taxon>Strongylidae</taxon>
        <taxon>Cylicostephanus</taxon>
    </lineage>
</organism>
<evidence type="ECO:0000313" key="2">
    <source>
        <dbReference type="Proteomes" id="UP000271889"/>
    </source>
</evidence>
<name>A0A3P6QPN8_CYLGO</name>
<protein>
    <submittedName>
        <fullName evidence="1">Uncharacterized protein</fullName>
    </submittedName>
</protein>
<evidence type="ECO:0000313" key="1">
    <source>
        <dbReference type="EMBL" id="VDK44713.1"/>
    </source>
</evidence>
<reference evidence="1 2" key="1">
    <citation type="submission" date="2018-11" db="EMBL/GenBank/DDBJ databases">
        <authorList>
            <consortium name="Pathogen Informatics"/>
        </authorList>
    </citation>
    <scope>NUCLEOTIDE SEQUENCE [LARGE SCALE GENOMIC DNA]</scope>
</reference>
<dbReference type="EMBL" id="UYRV01000504">
    <property type="protein sequence ID" value="VDK44713.1"/>
    <property type="molecule type" value="Genomic_DNA"/>
</dbReference>
<keyword evidence="2" id="KW-1185">Reference proteome</keyword>
<accession>A0A3P6QPN8</accession>
<dbReference type="Proteomes" id="UP000271889">
    <property type="component" value="Unassembled WGS sequence"/>
</dbReference>
<gene>
    <name evidence="1" type="ORF">CGOC_LOCUS380</name>
</gene>